<keyword evidence="3 4" id="KW-0408">Iron</keyword>
<name>A0A426QJ26_9GAMM</name>
<dbReference type="InterPro" id="IPR011048">
    <property type="entry name" value="Haem_d1_sf"/>
</dbReference>
<dbReference type="OrthoDB" id="5290932at2"/>
<dbReference type="Proteomes" id="UP000287798">
    <property type="component" value="Unassembled WGS sequence"/>
</dbReference>
<feature type="domain" description="Cytochrome c" evidence="5">
    <location>
        <begin position="52"/>
        <end position="130"/>
    </location>
</feature>
<sequence>MTGRGRKQALQRLFRPALWLIIFHIRVHPCSSVAGILSSILLLSSFIPQAYAEEITVPELYRQHCAECHGDNRLGGMGPALLPAVMRRLEPEQAVGVIAEGRPATQMPAYGDKLSTTEIQALVDYIFTPPATMPAWSESAIETTHRLLVPRDSLPVAPVHEADPLNMFVVVELGDHHASILDGDSFEVLKRVPTRYALHGGPKYSPDGRFVYFASRNGWIAKFDMYSLQYVAEVRAGINTRNLAVSADGRYVMVANYLPNSLVLLDARDLRLLRIFEVADDHGNGSRVSAVYDAPPRQSFIAALKDIPEVWEIRYADNPLPVYKGLMHDYRMEEGVIDRGPFPVRRIKLDDYLDDFFFDQSYTHLIGAARNASNGQVVHLDVGRKIAELELDGLPHLGSGITWEYQGRTVLATPHLKKGEVSIIDMENWKTIKRIKTEGPGFFMRSHENTPYAWVDVFFGPNRDKVHIIDKRSLEIVRTLRPEPGKTAAHIEFDRNGEHALLSIWDNEGAVIVYDAETLEEVRRLPMVKPSGKYNVHNKITRSAGTSH</sequence>
<evidence type="ECO:0000256" key="4">
    <source>
        <dbReference type="PROSITE-ProRule" id="PRU00433"/>
    </source>
</evidence>
<dbReference type="SUPFAM" id="SSF46626">
    <property type="entry name" value="Cytochrome c"/>
    <property type="match status" value="1"/>
</dbReference>
<dbReference type="SUPFAM" id="SSF51004">
    <property type="entry name" value="C-terminal (heme d1) domain of cytochrome cd1-nitrite reductase"/>
    <property type="match status" value="1"/>
</dbReference>
<dbReference type="PANTHER" id="PTHR47197:SF3">
    <property type="entry name" value="DIHYDRO-HEME D1 DEHYDROGENASE"/>
    <property type="match status" value="1"/>
</dbReference>
<dbReference type="PROSITE" id="PS51007">
    <property type="entry name" value="CYTC"/>
    <property type="match status" value="1"/>
</dbReference>
<dbReference type="GO" id="GO:0046872">
    <property type="term" value="F:metal ion binding"/>
    <property type="evidence" value="ECO:0007669"/>
    <property type="project" value="UniProtKB-KW"/>
</dbReference>
<keyword evidence="1 4" id="KW-0349">Heme</keyword>
<keyword evidence="7" id="KW-1185">Reference proteome</keyword>
<dbReference type="GO" id="GO:0009055">
    <property type="term" value="F:electron transfer activity"/>
    <property type="evidence" value="ECO:0007669"/>
    <property type="project" value="InterPro"/>
</dbReference>
<dbReference type="Pfam" id="PF13442">
    <property type="entry name" value="Cytochrome_CBB3"/>
    <property type="match status" value="1"/>
</dbReference>
<evidence type="ECO:0000313" key="6">
    <source>
        <dbReference type="EMBL" id="RRQ21740.1"/>
    </source>
</evidence>
<dbReference type="Gene3D" id="1.10.760.10">
    <property type="entry name" value="Cytochrome c-like domain"/>
    <property type="match status" value="1"/>
</dbReference>
<dbReference type="PANTHER" id="PTHR47197">
    <property type="entry name" value="PROTEIN NIRF"/>
    <property type="match status" value="1"/>
</dbReference>
<dbReference type="GO" id="GO:0020037">
    <property type="term" value="F:heme binding"/>
    <property type="evidence" value="ECO:0007669"/>
    <property type="project" value="InterPro"/>
</dbReference>
<keyword evidence="2 4" id="KW-0479">Metal-binding</keyword>
<dbReference type="AlphaFoldDB" id="A0A426QJ26"/>
<dbReference type="InterPro" id="IPR051200">
    <property type="entry name" value="Host-pathogen_enzymatic-act"/>
</dbReference>
<dbReference type="Gene3D" id="2.140.10.20">
    <property type="entry name" value="C-terminal (heme d1) domain of cytochrome cd1-nitrite reductase"/>
    <property type="match status" value="1"/>
</dbReference>
<dbReference type="InterPro" id="IPR009056">
    <property type="entry name" value="Cyt_c-like_dom"/>
</dbReference>
<evidence type="ECO:0000256" key="3">
    <source>
        <dbReference type="ARBA" id="ARBA00023004"/>
    </source>
</evidence>
<dbReference type="InterPro" id="IPR003143">
    <property type="entry name" value="Cyt_cd1_C_sf"/>
</dbReference>
<proteinExistence type="predicted"/>
<accession>A0A426QJ26</accession>
<dbReference type="EMBL" id="QZMU01000001">
    <property type="protein sequence ID" value="RRQ21740.1"/>
    <property type="molecule type" value="Genomic_DNA"/>
</dbReference>
<evidence type="ECO:0000259" key="5">
    <source>
        <dbReference type="PROSITE" id="PS51007"/>
    </source>
</evidence>
<comment type="caution">
    <text evidence="6">The sequence shown here is derived from an EMBL/GenBank/DDBJ whole genome shotgun (WGS) entry which is preliminary data.</text>
</comment>
<evidence type="ECO:0000256" key="1">
    <source>
        <dbReference type="ARBA" id="ARBA00022617"/>
    </source>
</evidence>
<dbReference type="InterPro" id="IPR036909">
    <property type="entry name" value="Cyt_c-like_dom_sf"/>
</dbReference>
<evidence type="ECO:0000313" key="7">
    <source>
        <dbReference type="Proteomes" id="UP000287798"/>
    </source>
</evidence>
<reference evidence="6 7" key="1">
    <citation type="journal article" date="2010" name="Int. J. Syst. Evol. Microbiol.">
        <title>Thiohalobacter thiocyanaticus gen. nov., sp. nov., a moderately halophilic, sulfur-oxidizing gammaproteobacterium from hypersaline lakes, that utilizes thiocyanate.</title>
        <authorList>
            <person name="Sorokin D.Y."/>
            <person name="Kovaleva O.L."/>
            <person name="Tourova T.P."/>
            <person name="Muyzer G."/>
        </authorList>
    </citation>
    <scope>NUCLEOTIDE SEQUENCE [LARGE SCALE GENOMIC DNA]</scope>
    <source>
        <strain evidence="6 7">Hrh1</strain>
    </source>
</reference>
<dbReference type="CDD" id="cd20777">
    <property type="entry name" value="8prop_heme-binding_NirN"/>
    <property type="match status" value="1"/>
</dbReference>
<gene>
    <name evidence="6" type="ORF">D6C00_07110</name>
</gene>
<organism evidence="6 7">
    <name type="scientific">Thiohalobacter thiocyanaticus</name>
    <dbReference type="NCBI Taxonomy" id="585455"/>
    <lineage>
        <taxon>Bacteria</taxon>
        <taxon>Pseudomonadati</taxon>
        <taxon>Pseudomonadota</taxon>
        <taxon>Gammaproteobacteria</taxon>
        <taxon>Thiohalobacterales</taxon>
        <taxon>Thiohalobacteraceae</taxon>
        <taxon>Thiohalobacter</taxon>
    </lineage>
</organism>
<evidence type="ECO:0000256" key="2">
    <source>
        <dbReference type="ARBA" id="ARBA00022723"/>
    </source>
</evidence>
<protein>
    <submittedName>
        <fullName evidence="6">Cytochrome C oxidase Cbb3</fullName>
    </submittedName>
</protein>
<dbReference type="Pfam" id="PF02239">
    <property type="entry name" value="Cytochrom_D1"/>
    <property type="match status" value="1"/>
</dbReference>